<dbReference type="FunFam" id="1.10.400.10:FF:000009">
    <property type="entry name" value="Guanine nucleotide-binding protein G(O) subunit alpha"/>
    <property type="match status" value="1"/>
</dbReference>
<protein>
    <recommendedName>
        <fullName evidence="13">Guanine nucleotide-binding protein alpha-2 subunit</fullName>
    </recommendedName>
</protein>
<dbReference type="EMBL" id="GU131350">
    <property type="protein sequence ID" value="ACZ80674.1"/>
    <property type="molecule type" value="Genomic_DNA"/>
</dbReference>
<dbReference type="GO" id="GO:0031683">
    <property type="term" value="F:G-protein beta/gamma-subunit complex binding"/>
    <property type="evidence" value="ECO:0007669"/>
    <property type="project" value="InterPro"/>
</dbReference>
<feature type="binding site" evidence="15">
    <location>
        <position position="191"/>
    </location>
    <ligand>
        <name>Mg(2+)</name>
        <dbReference type="ChEBI" id="CHEBI:18420"/>
    </ligand>
</feature>
<comment type="cofactor">
    <cofactor evidence="1">
        <name>Mg(2+)</name>
        <dbReference type="ChEBI" id="CHEBI:18420"/>
    </cofactor>
</comment>
<evidence type="ECO:0000256" key="9">
    <source>
        <dbReference type="ARBA" id="ARBA00023134"/>
    </source>
</evidence>
<evidence type="ECO:0000256" key="2">
    <source>
        <dbReference type="ARBA" id="ARBA00003069"/>
    </source>
</evidence>
<feature type="binding site" evidence="15">
    <location>
        <position position="50"/>
    </location>
    <ligand>
        <name>Mg(2+)</name>
        <dbReference type="ChEBI" id="CHEBI:18420"/>
    </ligand>
</feature>
<dbReference type="GO" id="GO:0003924">
    <property type="term" value="F:GTPase activity"/>
    <property type="evidence" value="ECO:0007669"/>
    <property type="project" value="InterPro"/>
</dbReference>
<name>D2JWX1_9TREE</name>
<dbReference type="VEuPathDB" id="FungiDB:L204_02810"/>
<evidence type="ECO:0000256" key="10">
    <source>
        <dbReference type="ARBA" id="ARBA00023139"/>
    </source>
</evidence>
<evidence type="ECO:0000256" key="6">
    <source>
        <dbReference type="ARBA" id="ARBA00022741"/>
    </source>
</evidence>
<keyword evidence="9 14" id="KW-0342">GTP-binding</keyword>
<dbReference type="PRINTS" id="PR00318">
    <property type="entry name" value="GPROTEINA"/>
</dbReference>
<dbReference type="GO" id="GO:0000750">
    <property type="term" value="P:pheromone-dependent signal transduction involved in conjugation with cellular fusion"/>
    <property type="evidence" value="ECO:0007669"/>
    <property type="project" value="TreeGrafter"/>
</dbReference>
<sequence length="391" mass="44854">MGSCISSPDSGDPTADARSKEIDKSLREDEKRMAREVKLLLLGAGASGKSTILKQMRLIHNRPFEPDEIEDYRHVFFADELKLTFSNIVGGMRTIIDVMDELGLAVLPQNRRYISLVDAEPPINTHEPYPPKYLVALKSLWKDPGVQQCYNRGNEFALAENMSYFYTDLDRLFQPDFTPTNDDILRVRSKTTGITETRFPIQGNVFRLFDVGGQRSERRKWASCFENVTAILFLVALSDYNSCLIEDRGKFQSHVSIFIDHLCRIECSICNSQWFTKSSIILFLNKVDLLQQKIQDPDQQLHQHFPDFEGKPYSYVDAVDYFKLRFRSLNRIPTKEIYCHVTTAVDRQNVKVVMSASQNDRAKTKNAKVVIGPYRILCNKGVYIIGLQVID</sequence>
<keyword evidence="11" id="KW-0807">Transducer</keyword>
<feature type="binding site" evidence="14">
    <location>
        <begin position="185"/>
        <end position="191"/>
    </location>
    <ligand>
        <name>GTP</name>
        <dbReference type="ChEBI" id="CHEBI:37565"/>
    </ligand>
</feature>
<dbReference type="InterPro" id="IPR001019">
    <property type="entry name" value="Gprotein_alpha_su"/>
</dbReference>
<keyword evidence="8 15" id="KW-0460">Magnesium</keyword>
<evidence type="ECO:0000256" key="4">
    <source>
        <dbReference type="ARBA" id="ARBA00022707"/>
    </source>
</evidence>
<evidence type="ECO:0000256" key="16">
    <source>
        <dbReference type="SAM" id="MobiDB-lite"/>
    </source>
</evidence>
<reference evidence="17" key="1">
    <citation type="journal article" date="2010" name="PLoS ONE">
        <title>Morphological and genomic characterization of Filobasidiella depauperata: a homothallic sibling species of the pathogenic cryptococcus species complex.</title>
        <authorList>
            <person name="Rodriguez-Carres M."/>
            <person name="Findley K."/>
            <person name="Sun S."/>
            <person name="Dietrich F.S."/>
            <person name="Heitman J."/>
        </authorList>
    </citation>
    <scope>NUCLEOTIDE SEQUENCE</scope>
    <source>
        <strain evidence="17">CBS7855</strain>
    </source>
</reference>
<comment type="subunit">
    <text evidence="3">G proteins are composed of 3 units; alpha, beta and gamma. The alpha chain contains the guanine nucleotide binding site.</text>
</comment>
<keyword evidence="4" id="KW-0519">Myristate</keyword>
<evidence type="ECO:0000313" key="17">
    <source>
        <dbReference type="EMBL" id="ACZ80674.1"/>
    </source>
</evidence>
<evidence type="ECO:0000256" key="14">
    <source>
        <dbReference type="PIRSR" id="PIRSR601019-1"/>
    </source>
</evidence>
<dbReference type="Gene3D" id="3.40.50.300">
    <property type="entry name" value="P-loop containing nucleotide triphosphate hydrolases"/>
    <property type="match status" value="1"/>
</dbReference>
<keyword evidence="6 14" id="KW-0547">Nucleotide-binding</keyword>
<dbReference type="SMART" id="SM00275">
    <property type="entry name" value="G_alpha"/>
    <property type="match status" value="1"/>
</dbReference>
<keyword evidence="7" id="KW-0378">Hydrolase</keyword>
<dbReference type="SUPFAM" id="SSF52540">
    <property type="entry name" value="P-loop containing nucleoside triphosphate hydrolases"/>
    <property type="match status" value="1"/>
</dbReference>
<comment type="function">
    <text evidence="2">Guanine nucleotide-binding proteins (G proteins) are involved as modulators or transducers in various transmembrane signaling systems.</text>
</comment>
<dbReference type="GO" id="GO:0001664">
    <property type="term" value="F:G protein-coupled receptor binding"/>
    <property type="evidence" value="ECO:0007669"/>
    <property type="project" value="InterPro"/>
</dbReference>
<feature type="binding site" evidence="14">
    <location>
        <begin position="285"/>
        <end position="288"/>
    </location>
    <ligand>
        <name>GTP</name>
        <dbReference type="ChEBI" id="CHEBI:37565"/>
    </ligand>
</feature>
<feature type="binding site" evidence="14">
    <location>
        <begin position="210"/>
        <end position="214"/>
    </location>
    <ligand>
        <name>GTP</name>
        <dbReference type="ChEBI" id="CHEBI:37565"/>
    </ligand>
</feature>
<dbReference type="Gene3D" id="1.10.400.10">
    <property type="entry name" value="GI Alpha 1, domain 2-like"/>
    <property type="match status" value="1"/>
</dbReference>
<keyword evidence="12" id="KW-0449">Lipoprotein</keyword>
<evidence type="ECO:0000256" key="8">
    <source>
        <dbReference type="ARBA" id="ARBA00022842"/>
    </source>
</evidence>
<dbReference type="GO" id="GO:0007266">
    <property type="term" value="P:Rho protein signal transduction"/>
    <property type="evidence" value="ECO:0007669"/>
    <property type="project" value="InterPro"/>
</dbReference>
<evidence type="ECO:0000256" key="12">
    <source>
        <dbReference type="ARBA" id="ARBA00023288"/>
    </source>
</evidence>
<dbReference type="InterPro" id="IPR000469">
    <property type="entry name" value="Gprotein_alpha_12/13"/>
</dbReference>
<evidence type="ECO:0000256" key="13">
    <source>
        <dbReference type="ARBA" id="ARBA00074402"/>
    </source>
</evidence>
<dbReference type="GO" id="GO:0046872">
    <property type="term" value="F:metal ion binding"/>
    <property type="evidence" value="ECO:0007669"/>
    <property type="project" value="UniProtKB-KW"/>
</dbReference>
<evidence type="ECO:0000256" key="15">
    <source>
        <dbReference type="PIRSR" id="PIRSR601019-2"/>
    </source>
</evidence>
<dbReference type="GO" id="GO:0007186">
    <property type="term" value="P:G protein-coupled receptor signaling pathway"/>
    <property type="evidence" value="ECO:0007669"/>
    <property type="project" value="InterPro"/>
</dbReference>
<dbReference type="VEuPathDB" id="FungiDB:L203_04090"/>
<organism evidence="17">
    <name type="scientific">Cryptococcus depauperatus</name>
    <dbReference type="NCBI Taxonomy" id="5208"/>
    <lineage>
        <taxon>Eukaryota</taxon>
        <taxon>Fungi</taxon>
        <taxon>Dikarya</taxon>
        <taxon>Basidiomycota</taxon>
        <taxon>Agaricomycotina</taxon>
        <taxon>Tremellomycetes</taxon>
        <taxon>Tremellales</taxon>
        <taxon>Cryptococcaceae</taxon>
        <taxon>Cryptococcus</taxon>
    </lineage>
</organism>
<dbReference type="CDD" id="cd00066">
    <property type="entry name" value="G-alpha"/>
    <property type="match status" value="1"/>
</dbReference>
<dbReference type="AlphaFoldDB" id="D2JWX1"/>
<dbReference type="GO" id="GO:0005737">
    <property type="term" value="C:cytoplasm"/>
    <property type="evidence" value="ECO:0007669"/>
    <property type="project" value="TreeGrafter"/>
</dbReference>
<feature type="region of interest" description="Disordered" evidence="16">
    <location>
        <begin position="1"/>
        <end position="28"/>
    </location>
</feature>
<dbReference type="Pfam" id="PF00503">
    <property type="entry name" value="G-alpha"/>
    <property type="match status" value="1"/>
</dbReference>
<feature type="compositionally biased region" description="Basic and acidic residues" evidence="16">
    <location>
        <begin position="15"/>
        <end position="28"/>
    </location>
</feature>
<dbReference type="InterPro" id="IPR027417">
    <property type="entry name" value="P-loop_NTPase"/>
</dbReference>
<evidence type="ECO:0000256" key="3">
    <source>
        <dbReference type="ARBA" id="ARBA00011356"/>
    </source>
</evidence>
<dbReference type="PANTHER" id="PTHR10218:SF242">
    <property type="entry name" value="GUANINE NUCLEOTIDE-BINDING PROTEIN ALPHA-1 SUBUNIT"/>
    <property type="match status" value="1"/>
</dbReference>
<accession>D2JWX1</accession>
<feature type="binding site" evidence="14">
    <location>
        <position position="344"/>
    </location>
    <ligand>
        <name>GTP</name>
        <dbReference type="ChEBI" id="CHEBI:37565"/>
    </ligand>
</feature>
<evidence type="ECO:0000256" key="7">
    <source>
        <dbReference type="ARBA" id="ARBA00022801"/>
    </source>
</evidence>
<dbReference type="PRINTS" id="PR00440">
    <property type="entry name" value="GPROTEINA12"/>
</dbReference>
<dbReference type="GO" id="GO:0005834">
    <property type="term" value="C:heterotrimeric G-protein complex"/>
    <property type="evidence" value="ECO:0007669"/>
    <property type="project" value="TreeGrafter"/>
</dbReference>
<evidence type="ECO:0000256" key="11">
    <source>
        <dbReference type="ARBA" id="ARBA00023224"/>
    </source>
</evidence>
<dbReference type="InterPro" id="IPR011025">
    <property type="entry name" value="GproteinA_insert"/>
</dbReference>
<dbReference type="PANTHER" id="PTHR10218">
    <property type="entry name" value="GTP-BINDING PROTEIN ALPHA SUBUNIT"/>
    <property type="match status" value="1"/>
</dbReference>
<dbReference type="FunFam" id="3.40.50.300:FF:003800">
    <property type="entry name" value="Guanine nucleotide-binding protein G(k) subunit alpha"/>
    <property type="match status" value="1"/>
</dbReference>
<evidence type="ECO:0000256" key="1">
    <source>
        <dbReference type="ARBA" id="ARBA00001946"/>
    </source>
</evidence>
<dbReference type="GO" id="GO:0005525">
    <property type="term" value="F:GTP binding"/>
    <property type="evidence" value="ECO:0007669"/>
    <property type="project" value="UniProtKB-KW"/>
</dbReference>
<dbReference type="PROSITE" id="PS51882">
    <property type="entry name" value="G_ALPHA"/>
    <property type="match status" value="1"/>
</dbReference>
<keyword evidence="10" id="KW-0564">Palmitate</keyword>
<keyword evidence="5 15" id="KW-0479">Metal-binding</keyword>
<evidence type="ECO:0000256" key="5">
    <source>
        <dbReference type="ARBA" id="ARBA00022723"/>
    </source>
</evidence>
<proteinExistence type="predicted"/>
<dbReference type="SUPFAM" id="SSF47895">
    <property type="entry name" value="Transducin (alpha subunit), insertion domain"/>
    <property type="match status" value="1"/>
</dbReference>